<evidence type="ECO:0000256" key="15">
    <source>
        <dbReference type="ARBA" id="ARBA00039126"/>
    </source>
</evidence>
<feature type="domain" description="ORC6 first cyclin-like" evidence="21">
    <location>
        <begin position="15"/>
        <end position="91"/>
    </location>
</feature>
<evidence type="ECO:0000256" key="19">
    <source>
        <dbReference type="ARBA" id="ARBA00048626"/>
    </source>
</evidence>
<evidence type="ECO:0000256" key="18">
    <source>
        <dbReference type="ARBA" id="ARBA00047917"/>
    </source>
</evidence>
<protein>
    <recommendedName>
        <fullName evidence="16">Prostamide/prostaglandin F synthase</fullName>
        <ecNumber evidence="15">1.11.1.20</ecNumber>
    </recommendedName>
    <alternativeName>
        <fullName evidence="17">Peroxiredoxin-like 2B</fullName>
    </alternativeName>
</protein>
<dbReference type="Pfam" id="PF05460">
    <property type="entry name" value="ORC6"/>
    <property type="match status" value="1"/>
</dbReference>
<evidence type="ECO:0000256" key="4">
    <source>
        <dbReference type="ARBA" id="ARBA00022490"/>
    </source>
</evidence>
<evidence type="ECO:0000256" key="13">
    <source>
        <dbReference type="ARBA" id="ARBA00037117"/>
    </source>
</evidence>
<dbReference type="GO" id="GO:0005829">
    <property type="term" value="C:cytosol"/>
    <property type="evidence" value="ECO:0007669"/>
    <property type="project" value="UniProtKB-SubCell"/>
</dbReference>
<comment type="catalytic activity">
    <reaction evidence="18">
        <text>prostaglandin H2 + [thioredoxin]-dithiol = prostaglandin F2alpha + [thioredoxin]-disulfide</text>
        <dbReference type="Rhea" id="RHEA:28214"/>
        <dbReference type="Rhea" id="RHEA-COMP:10698"/>
        <dbReference type="Rhea" id="RHEA-COMP:10700"/>
        <dbReference type="ChEBI" id="CHEBI:29950"/>
        <dbReference type="ChEBI" id="CHEBI:50058"/>
        <dbReference type="ChEBI" id="CHEBI:57404"/>
        <dbReference type="ChEBI" id="CHEBI:57405"/>
        <dbReference type="EC" id="1.11.1.20"/>
    </reaction>
</comment>
<evidence type="ECO:0000256" key="10">
    <source>
        <dbReference type="ARBA" id="ARBA00023098"/>
    </source>
</evidence>
<accession>A0A1Y1HU87</accession>
<dbReference type="PANTHER" id="PTHR13394">
    <property type="entry name" value="ORIGIN RECOGNITION COMPLEX SUBUNIT 6"/>
    <property type="match status" value="1"/>
</dbReference>
<dbReference type="STRING" id="105231.A0A1Y1HU87"/>
<dbReference type="InterPro" id="IPR020529">
    <property type="entry name" value="ORC6_met/pln"/>
</dbReference>
<keyword evidence="10" id="KW-0443">Lipid metabolism</keyword>
<dbReference type="Proteomes" id="UP000054558">
    <property type="component" value="Unassembled WGS sequence"/>
</dbReference>
<feature type="domain" description="ORC6 second cyclin-like" evidence="22">
    <location>
        <begin position="96"/>
        <end position="184"/>
    </location>
</feature>
<keyword evidence="11" id="KW-0238">DNA-binding</keyword>
<dbReference type="OrthoDB" id="40334at2759"/>
<dbReference type="EC" id="1.11.1.20" evidence="15"/>
<dbReference type="EMBL" id="DF237052">
    <property type="protein sequence ID" value="GAQ82195.1"/>
    <property type="molecule type" value="Genomic_DNA"/>
</dbReference>
<evidence type="ECO:0000256" key="3">
    <source>
        <dbReference type="ARBA" id="ARBA00010840"/>
    </source>
</evidence>
<keyword evidence="12" id="KW-0539">Nucleus</keyword>
<gene>
    <name evidence="23" type="ORF">KFL_001030200</name>
</gene>
<name>A0A1Y1HU87_KLENI</name>
<evidence type="ECO:0000256" key="6">
    <source>
        <dbReference type="ARBA" id="ARBA00022705"/>
    </source>
</evidence>
<dbReference type="GO" id="GO:0005664">
    <property type="term" value="C:nuclear origin of replication recognition complex"/>
    <property type="evidence" value="ECO:0000318"/>
    <property type="project" value="GO_Central"/>
</dbReference>
<keyword evidence="8" id="KW-0521">NADP</keyword>
<evidence type="ECO:0000256" key="2">
    <source>
        <dbReference type="ARBA" id="ARBA00004514"/>
    </source>
</evidence>
<comment type="similarity">
    <text evidence="14">Belongs to the peroxiredoxin-like PRXL2 family. Prostamide/prostaglandin F synthase subfamily.</text>
</comment>
<evidence type="ECO:0000313" key="24">
    <source>
        <dbReference type="Proteomes" id="UP000054558"/>
    </source>
</evidence>
<sequence length="548" mass="60226">MDNAEVLQRRLGMTENLQRISSKTKELVRLCNLRFEAGLGAGEICKYMVCLELACVSLQESFDRAKGVRHSGANEKVYAQTYLKVQNVLGIRPNIDARALCVRFGCFRMVDAVQRALTDYRTRFIAGLPEVKKKNADFSRPVFLGAAFYLAAKKRKVKVDKGKIIQACGSSDAEFANVTTSMYDLCFDTLGVEKRKRAAQEIKANRELLDALPEKRARTTSESDEEETSAGDDIAALPGTSKAKAAQEKQQEYEEWRRRALAPLSKLANEAQPRNTRPSSQPGLKQAKLSFSKPARTKKAAQGVRHTGTNLSRLSTAGEGTYQAAKMGLITEDKTKIAKAIGAIQVHKVVGPGDEQMVAYQSFWDGQPAFIHLMRRFGCRLCRGGAMELNRALPHLKAKGVRCIAVGLERLGVDEFVEGKFWDGELYIDDGKKAYKALQLQSTGLLKGIMALGFNKSVKDGLRKTTEVPGDLKGDGMQLGATFAFAQGGDLLFEFRQKNFAEHPTCEQVLRAFGIDPSLLNEAVKDSVMASCAIQEEGAEGVCTSIAE</sequence>
<feature type="compositionally biased region" description="Polar residues" evidence="20">
    <location>
        <begin position="272"/>
        <end position="283"/>
    </location>
</feature>
<keyword evidence="24" id="KW-1185">Reference proteome</keyword>
<comment type="catalytic activity">
    <reaction evidence="19">
        <text>prostamide F2alpha + [thioredoxin]-disulfide = prostamide H2 + [thioredoxin]-dithiol</text>
        <dbReference type="Rhea" id="RHEA:26373"/>
        <dbReference type="Rhea" id="RHEA-COMP:10698"/>
        <dbReference type="Rhea" id="RHEA-COMP:10700"/>
        <dbReference type="ChEBI" id="CHEBI:29950"/>
        <dbReference type="ChEBI" id="CHEBI:50058"/>
        <dbReference type="ChEBI" id="CHEBI:53081"/>
        <dbReference type="ChEBI" id="CHEBI:53082"/>
        <dbReference type="EC" id="1.11.1.20"/>
    </reaction>
</comment>
<evidence type="ECO:0000256" key="11">
    <source>
        <dbReference type="ARBA" id="ARBA00023125"/>
    </source>
</evidence>
<keyword evidence="6" id="KW-0235">DNA replication</keyword>
<dbReference type="InterPro" id="IPR032801">
    <property type="entry name" value="PXL2A/B/C"/>
</dbReference>
<dbReference type="CDD" id="cd11583">
    <property type="entry name" value="Orc6_mid"/>
    <property type="match status" value="1"/>
</dbReference>
<dbReference type="Pfam" id="PF21913">
    <property type="entry name" value="ORC6_2nd"/>
    <property type="match status" value="1"/>
</dbReference>
<keyword evidence="9" id="KW-0560">Oxidoreductase</keyword>
<organism evidence="23 24">
    <name type="scientific">Klebsormidium nitens</name>
    <name type="common">Green alga</name>
    <name type="synonym">Ulothrix nitens</name>
    <dbReference type="NCBI Taxonomy" id="105231"/>
    <lineage>
        <taxon>Eukaryota</taxon>
        <taxon>Viridiplantae</taxon>
        <taxon>Streptophyta</taxon>
        <taxon>Klebsormidiophyceae</taxon>
        <taxon>Klebsormidiales</taxon>
        <taxon>Klebsormidiaceae</taxon>
        <taxon>Klebsormidium</taxon>
    </lineage>
</organism>
<dbReference type="FunFam" id="3.40.30.10:FF:000243">
    <property type="entry name" value="Prostamide/prostaglandin F synthase"/>
    <property type="match status" value="1"/>
</dbReference>
<evidence type="ECO:0000259" key="22">
    <source>
        <dbReference type="Pfam" id="PF21913"/>
    </source>
</evidence>
<feature type="compositionally biased region" description="Basic and acidic residues" evidence="20">
    <location>
        <begin position="245"/>
        <end position="258"/>
    </location>
</feature>
<evidence type="ECO:0000256" key="5">
    <source>
        <dbReference type="ARBA" id="ARBA00022516"/>
    </source>
</evidence>
<proteinExistence type="inferred from homology"/>
<evidence type="ECO:0000256" key="12">
    <source>
        <dbReference type="ARBA" id="ARBA00023242"/>
    </source>
</evidence>
<evidence type="ECO:0000256" key="8">
    <source>
        <dbReference type="ARBA" id="ARBA00022857"/>
    </source>
</evidence>
<evidence type="ECO:0000313" key="23">
    <source>
        <dbReference type="EMBL" id="GAQ82195.1"/>
    </source>
</evidence>
<keyword evidence="7" id="KW-0276">Fatty acid metabolism</keyword>
<evidence type="ECO:0000256" key="7">
    <source>
        <dbReference type="ARBA" id="ARBA00022832"/>
    </source>
</evidence>
<evidence type="ECO:0000256" key="1">
    <source>
        <dbReference type="ARBA" id="ARBA00004123"/>
    </source>
</evidence>
<dbReference type="Pfam" id="PF13911">
    <property type="entry name" value="AhpC-TSA_2"/>
    <property type="match status" value="1"/>
</dbReference>
<evidence type="ECO:0000259" key="21">
    <source>
        <dbReference type="Pfam" id="PF05460"/>
    </source>
</evidence>
<comment type="similarity">
    <text evidence="3">Belongs to the ORC6 family.</text>
</comment>
<dbReference type="PANTHER" id="PTHR13394:SF0">
    <property type="entry name" value="ORIGIN RECOGNITION COMPLEX SUBUNIT 6"/>
    <property type="match status" value="1"/>
</dbReference>
<evidence type="ECO:0000256" key="9">
    <source>
        <dbReference type="ARBA" id="ARBA00023002"/>
    </source>
</evidence>
<feature type="region of interest" description="Disordered" evidence="20">
    <location>
        <begin position="213"/>
        <end position="306"/>
    </location>
</feature>
<dbReference type="GO" id="GO:0006270">
    <property type="term" value="P:DNA replication initiation"/>
    <property type="evidence" value="ECO:0000318"/>
    <property type="project" value="GO_Central"/>
</dbReference>
<reference evidence="23 24" key="1">
    <citation type="journal article" date="2014" name="Nat. Commun.">
        <title>Klebsormidium flaccidum genome reveals primary factors for plant terrestrial adaptation.</title>
        <authorList>
            <person name="Hori K."/>
            <person name="Maruyama F."/>
            <person name="Fujisawa T."/>
            <person name="Togashi T."/>
            <person name="Yamamoto N."/>
            <person name="Seo M."/>
            <person name="Sato S."/>
            <person name="Yamada T."/>
            <person name="Mori H."/>
            <person name="Tajima N."/>
            <person name="Moriyama T."/>
            <person name="Ikeuchi M."/>
            <person name="Watanabe M."/>
            <person name="Wada H."/>
            <person name="Kobayashi K."/>
            <person name="Saito M."/>
            <person name="Masuda T."/>
            <person name="Sasaki-Sekimoto Y."/>
            <person name="Mashiguchi K."/>
            <person name="Awai K."/>
            <person name="Shimojima M."/>
            <person name="Masuda S."/>
            <person name="Iwai M."/>
            <person name="Nobusawa T."/>
            <person name="Narise T."/>
            <person name="Kondo S."/>
            <person name="Saito H."/>
            <person name="Sato R."/>
            <person name="Murakawa M."/>
            <person name="Ihara Y."/>
            <person name="Oshima-Yamada Y."/>
            <person name="Ohtaka K."/>
            <person name="Satoh M."/>
            <person name="Sonobe K."/>
            <person name="Ishii M."/>
            <person name="Ohtani R."/>
            <person name="Kanamori-Sato M."/>
            <person name="Honoki R."/>
            <person name="Miyazaki D."/>
            <person name="Mochizuki H."/>
            <person name="Umetsu J."/>
            <person name="Higashi K."/>
            <person name="Shibata D."/>
            <person name="Kamiya Y."/>
            <person name="Sato N."/>
            <person name="Nakamura Y."/>
            <person name="Tabata S."/>
            <person name="Ida S."/>
            <person name="Kurokawa K."/>
            <person name="Ohta H."/>
        </authorList>
    </citation>
    <scope>NUCLEOTIDE SEQUENCE [LARGE SCALE GENOMIC DNA]</scope>
    <source>
        <strain evidence="23 24">NIES-2285</strain>
    </source>
</reference>
<dbReference type="InterPro" id="IPR054113">
    <property type="entry name" value="ORC6_cyclin-like_2nd"/>
</dbReference>
<evidence type="ECO:0000256" key="14">
    <source>
        <dbReference type="ARBA" id="ARBA00037965"/>
    </source>
</evidence>
<dbReference type="Gene3D" id="1.10.472.10">
    <property type="entry name" value="Cyclin-like"/>
    <property type="match status" value="1"/>
</dbReference>
<comment type="function">
    <text evidence="13">Catalyzes the reduction of prostaglandin-ethanolamide H(2) (prostamide H(2)) to prostamide F(2alpha) with NADPH as proton donor. Also able to reduce prostaglandin H(2) to prostaglandin F(2alpha).</text>
</comment>
<comment type="subcellular location">
    <subcellularLocation>
        <location evidence="2">Cytoplasm</location>
        <location evidence="2">Cytosol</location>
    </subcellularLocation>
    <subcellularLocation>
        <location evidence="1">Nucleus</location>
    </subcellularLocation>
</comment>
<keyword evidence="4" id="KW-0963">Cytoplasm</keyword>
<evidence type="ECO:0000256" key="16">
    <source>
        <dbReference type="ARBA" id="ARBA00040768"/>
    </source>
</evidence>
<dbReference type="AlphaFoldDB" id="A0A1Y1HU87"/>
<dbReference type="InterPro" id="IPR008721">
    <property type="entry name" value="ORC6_cyclin_first"/>
</dbReference>
<dbReference type="GO" id="GO:0003677">
    <property type="term" value="F:DNA binding"/>
    <property type="evidence" value="ECO:0007669"/>
    <property type="project" value="UniProtKB-KW"/>
</dbReference>
<dbReference type="GO" id="GO:0006631">
    <property type="term" value="P:fatty acid metabolic process"/>
    <property type="evidence" value="ECO:0007669"/>
    <property type="project" value="UniProtKB-KW"/>
</dbReference>
<evidence type="ECO:0000256" key="20">
    <source>
        <dbReference type="SAM" id="MobiDB-lite"/>
    </source>
</evidence>
<dbReference type="GO" id="GO:0016491">
    <property type="term" value="F:oxidoreductase activity"/>
    <property type="evidence" value="ECO:0007669"/>
    <property type="project" value="UniProtKB-KW"/>
</dbReference>
<keyword evidence="5" id="KW-0444">Lipid biosynthesis</keyword>
<dbReference type="Gene3D" id="3.40.30.10">
    <property type="entry name" value="Glutaredoxin"/>
    <property type="match status" value="1"/>
</dbReference>
<evidence type="ECO:0000256" key="17">
    <source>
        <dbReference type="ARBA" id="ARBA00041838"/>
    </source>
</evidence>